<organism evidence="2 3">
    <name type="scientific">Penaeus vannamei</name>
    <name type="common">Whiteleg shrimp</name>
    <name type="synonym">Litopenaeus vannamei</name>
    <dbReference type="NCBI Taxonomy" id="6689"/>
    <lineage>
        <taxon>Eukaryota</taxon>
        <taxon>Metazoa</taxon>
        <taxon>Ecdysozoa</taxon>
        <taxon>Arthropoda</taxon>
        <taxon>Crustacea</taxon>
        <taxon>Multicrustacea</taxon>
        <taxon>Malacostraca</taxon>
        <taxon>Eumalacostraca</taxon>
        <taxon>Eucarida</taxon>
        <taxon>Decapoda</taxon>
        <taxon>Dendrobranchiata</taxon>
        <taxon>Penaeoidea</taxon>
        <taxon>Penaeidae</taxon>
        <taxon>Penaeus</taxon>
    </lineage>
</organism>
<evidence type="ECO:0000256" key="1">
    <source>
        <dbReference type="SAM" id="Phobius"/>
    </source>
</evidence>
<name>A0A3R7Q148_PENVA</name>
<reference evidence="2 3" key="2">
    <citation type="submission" date="2019-01" db="EMBL/GenBank/DDBJ databases">
        <title>The decoding of complex shrimp genome reveals the adaptation for benthos swimmer, frequently molting mechanism and breeding impact on genome.</title>
        <authorList>
            <person name="Sun Y."/>
            <person name="Gao Y."/>
            <person name="Yu Y."/>
        </authorList>
    </citation>
    <scope>NUCLEOTIDE SEQUENCE [LARGE SCALE GENOMIC DNA]</scope>
    <source>
        <tissue evidence="2">Muscle</tissue>
    </source>
</reference>
<feature type="transmembrane region" description="Helical" evidence="1">
    <location>
        <begin position="343"/>
        <end position="365"/>
    </location>
</feature>
<feature type="transmembrane region" description="Helical" evidence="1">
    <location>
        <begin position="40"/>
        <end position="62"/>
    </location>
</feature>
<proteinExistence type="predicted"/>
<feature type="transmembrane region" description="Helical" evidence="1">
    <location>
        <begin position="7"/>
        <end position="25"/>
    </location>
</feature>
<evidence type="ECO:0000313" key="2">
    <source>
        <dbReference type="EMBL" id="ROT65856.1"/>
    </source>
</evidence>
<sequence length="556" mass="62152">MYFIFHLYLFLSTFLFPFSFYYLRLSLSPPLSPSPPPRDFIFYLSLSYFICHFSISFHPSTLTPLTFSLDPATLIFYFTLFSLFFLPLPFFIFSSPLFPPPRFFFLLSSFPSPFLLSLFFPSLPPFVFPFPHLFLSPSFRISLSPSFRISLPSPFPLSSFRIFPLSLPLDPTPTPLIFFSSRLFPPTSFIFLISLPSLLSLYLLFSHALFPLFFPFHPDLIPPSLSFSPLSPPPFFYLSRRSVIVFVFSSLPLSPPLFISSPKLLVSSPFPPSRPYALNLLSLTPLFALPSLCHFSLSTSPFPHYFICSLLSYPPVLLLSLPTTSHIFLPLLSFPVSTPLHTLPILSFPIFALVSLSLSLSSLSLSRVSSLDSLSISLSLSGRPPLLPPLSSSSLSLSSLFSLLFSLVHLSLVVLSCFLLSPQSRLVVSLSSLSLSFLLLPSISLSPYLSLSSLSLLQPTSPPSMPAYHLLLVFSISSPPPPVSSLSFSPPFSLSLSLPPHTYIIHHHFHHTSCLDRITFSRGPSKSQHDLESFLPKKNSRFFLFLFSLSALSPDR</sequence>
<evidence type="ECO:0000313" key="3">
    <source>
        <dbReference type="Proteomes" id="UP000283509"/>
    </source>
</evidence>
<feature type="transmembrane region" description="Helical" evidence="1">
    <location>
        <begin position="234"/>
        <end position="255"/>
    </location>
</feature>
<keyword evidence="1" id="KW-0812">Transmembrane</keyword>
<keyword evidence="3" id="KW-1185">Reference proteome</keyword>
<accession>A0A3R7Q148</accession>
<keyword evidence="1" id="KW-1133">Transmembrane helix</keyword>
<feature type="transmembrane region" description="Helical" evidence="1">
    <location>
        <begin position="395"/>
        <end position="420"/>
    </location>
</feature>
<reference evidence="2 3" key="1">
    <citation type="submission" date="2018-04" db="EMBL/GenBank/DDBJ databases">
        <authorList>
            <person name="Zhang X."/>
            <person name="Yuan J."/>
            <person name="Li F."/>
            <person name="Xiang J."/>
        </authorList>
    </citation>
    <scope>NUCLEOTIDE SEQUENCE [LARGE SCALE GENOMIC DNA]</scope>
    <source>
        <tissue evidence="2">Muscle</tissue>
    </source>
</reference>
<protein>
    <submittedName>
        <fullName evidence="2">Uncharacterized protein</fullName>
    </submittedName>
</protein>
<feature type="transmembrane region" description="Helical" evidence="1">
    <location>
        <begin position="189"/>
        <end position="214"/>
    </location>
</feature>
<comment type="caution">
    <text evidence="2">The sequence shown here is derived from an EMBL/GenBank/DDBJ whole genome shotgun (WGS) entry which is preliminary data.</text>
</comment>
<feature type="transmembrane region" description="Helical" evidence="1">
    <location>
        <begin position="276"/>
        <end position="297"/>
    </location>
</feature>
<feature type="transmembrane region" description="Helical" evidence="1">
    <location>
        <begin position="114"/>
        <end position="135"/>
    </location>
</feature>
<gene>
    <name evidence="2" type="ORF">C7M84_016163</name>
</gene>
<dbReference type="EMBL" id="QCYY01003026">
    <property type="protein sequence ID" value="ROT65856.1"/>
    <property type="molecule type" value="Genomic_DNA"/>
</dbReference>
<keyword evidence="1" id="KW-0472">Membrane</keyword>
<dbReference type="AlphaFoldDB" id="A0A3R7Q148"/>
<feature type="transmembrane region" description="Helical" evidence="1">
    <location>
        <begin position="74"/>
        <end position="94"/>
    </location>
</feature>
<feature type="transmembrane region" description="Helical" evidence="1">
    <location>
        <begin position="427"/>
        <end position="449"/>
    </location>
</feature>
<feature type="transmembrane region" description="Helical" evidence="1">
    <location>
        <begin position="317"/>
        <end position="336"/>
    </location>
</feature>
<dbReference type="Proteomes" id="UP000283509">
    <property type="component" value="Unassembled WGS sequence"/>
</dbReference>